<feature type="transmembrane region" description="Helical" evidence="3">
    <location>
        <begin position="87"/>
        <end position="105"/>
    </location>
</feature>
<feature type="coiled-coil region" evidence="1">
    <location>
        <begin position="102"/>
        <end position="129"/>
    </location>
</feature>
<dbReference type="GO" id="GO:0005200">
    <property type="term" value="F:structural constituent of cytoskeleton"/>
    <property type="evidence" value="ECO:0007669"/>
    <property type="project" value="TreeGrafter"/>
</dbReference>
<evidence type="ECO:0000313" key="5">
    <source>
        <dbReference type="Proteomes" id="UP000023152"/>
    </source>
</evidence>
<protein>
    <recommendedName>
        <fullName evidence="6">Viral A-type inclusion protein</fullName>
    </recommendedName>
</protein>
<keyword evidence="5" id="KW-1185">Reference proteome</keyword>
<proteinExistence type="predicted"/>
<dbReference type="PANTHER" id="PTHR47357:SF1">
    <property type="entry name" value="SPINDLE POLE BODY COMPONENT 110"/>
    <property type="match status" value="1"/>
</dbReference>
<comment type="caution">
    <text evidence="4">The sequence shown here is derived from an EMBL/GenBank/DDBJ whole genome shotgun (WGS) entry which is preliminary data.</text>
</comment>
<feature type="coiled-coil region" evidence="1">
    <location>
        <begin position="187"/>
        <end position="330"/>
    </location>
</feature>
<evidence type="ECO:0000256" key="3">
    <source>
        <dbReference type="SAM" id="Phobius"/>
    </source>
</evidence>
<sequence>MSVTFLDDERSDEEESVSGLSTHTIDVEQLNLNGDELVTPPLPDEEQGATDDMYHLIQKRNSEDDPTNREKKPSVGNYCNGLDESHLVNSILFFYFILFFFLINMEAKWRKQERENEDLKIQLEEMSGKYDTRKFFLFRPPLKKKKKIGVCRFCYNDINNNNNNNNNIKKCGQTQQLAFEKERNMVMTEVSETKDQLNNSLAEIKQLKMENSQMKETINRNADRYNDLVNMLTASKNELQQKIAELCRQNEDLEMTLVMIRNSWNQTVNVIESEASKNTNKIERLANEAKSCQLQYETLTSELETKEKMIENLQQRQLQMDMQVSNLELKCAAQSVENAHVKTQFNFMQSKLASVRQWILQLLQQGIIRIDTQRFPITEDNIFDIVVQHSVANTLSFKSGPHYKDNRLTLDP</sequence>
<dbReference type="GO" id="GO:0005856">
    <property type="term" value="C:cytoskeleton"/>
    <property type="evidence" value="ECO:0007669"/>
    <property type="project" value="TreeGrafter"/>
</dbReference>
<feature type="region of interest" description="Disordered" evidence="2">
    <location>
        <begin position="1"/>
        <end position="26"/>
    </location>
</feature>
<accession>X6NGK8</accession>
<dbReference type="PANTHER" id="PTHR47357">
    <property type="entry name" value="COP1-INTERACTIVE PROTEIN 1"/>
    <property type="match status" value="1"/>
</dbReference>
<gene>
    <name evidence="4" type="ORF">RFI_11699</name>
</gene>
<evidence type="ECO:0000313" key="4">
    <source>
        <dbReference type="EMBL" id="ETO25440.1"/>
    </source>
</evidence>
<organism evidence="4 5">
    <name type="scientific">Reticulomyxa filosa</name>
    <dbReference type="NCBI Taxonomy" id="46433"/>
    <lineage>
        <taxon>Eukaryota</taxon>
        <taxon>Sar</taxon>
        <taxon>Rhizaria</taxon>
        <taxon>Retaria</taxon>
        <taxon>Foraminifera</taxon>
        <taxon>Monothalamids</taxon>
        <taxon>Reticulomyxidae</taxon>
        <taxon>Reticulomyxa</taxon>
    </lineage>
</organism>
<evidence type="ECO:0000256" key="2">
    <source>
        <dbReference type="SAM" id="MobiDB-lite"/>
    </source>
</evidence>
<dbReference type="EMBL" id="ASPP01008533">
    <property type="protein sequence ID" value="ETO25440.1"/>
    <property type="molecule type" value="Genomic_DNA"/>
</dbReference>
<keyword evidence="3" id="KW-0472">Membrane</keyword>
<keyword evidence="1" id="KW-0175">Coiled coil</keyword>
<keyword evidence="3" id="KW-1133">Transmembrane helix</keyword>
<evidence type="ECO:0000256" key="1">
    <source>
        <dbReference type="SAM" id="Coils"/>
    </source>
</evidence>
<dbReference type="Proteomes" id="UP000023152">
    <property type="component" value="Unassembled WGS sequence"/>
</dbReference>
<keyword evidence="3" id="KW-0812">Transmembrane</keyword>
<name>X6NGK8_RETFI</name>
<dbReference type="AlphaFoldDB" id="X6NGK8"/>
<reference evidence="4 5" key="1">
    <citation type="journal article" date="2013" name="Curr. Biol.">
        <title>The Genome of the Foraminiferan Reticulomyxa filosa.</title>
        <authorList>
            <person name="Glockner G."/>
            <person name="Hulsmann N."/>
            <person name="Schleicher M."/>
            <person name="Noegel A.A."/>
            <person name="Eichinger L."/>
            <person name="Gallinger C."/>
            <person name="Pawlowski J."/>
            <person name="Sierra R."/>
            <person name="Euteneuer U."/>
            <person name="Pillet L."/>
            <person name="Moustafa A."/>
            <person name="Platzer M."/>
            <person name="Groth M."/>
            <person name="Szafranski K."/>
            <person name="Schliwa M."/>
        </authorList>
    </citation>
    <scope>NUCLEOTIDE SEQUENCE [LARGE SCALE GENOMIC DNA]</scope>
</reference>
<evidence type="ECO:0008006" key="6">
    <source>
        <dbReference type="Google" id="ProtNLM"/>
    </source>
</evidence>